<evidence type="ECO:0000256" key="1">
    <source>
        <dbReference type="SAM" id="SignalP"/>
    </source>
</evidence>
<name>A0A8H4J7N4_9PEZI</name>
<dbReference type="OrthoDB" id="3888684at2759"/>
<reference evidence="2" key="1">
    <citation type="submission" date="2020-04" db="EMBL/GenBank/DDBJ databases">
        <title>Genome Assembly and Annotation of Botryosphaeria dothidea sdau 11-99, a Latent Pathogen of Apple Fruit Ring Rot in China.</title>
        <authorList>
            <person name="Yu C."/>
            <person name="Diao Y."/>
            <person name="Lu Q."/>
            <person name="Zhao J."/>
            <person name="Cui S."/>
            <person name="Peng C."/>
            <person name="He B."/>
            <person name="Liu H."/>
        </authorList>
    </citation>
    <scope>NUCLEOTIDE SEQUENCE [LARGE SCALE GENOMIC DNA]</scope>
    <source>
        <strain evidence="2">Sdau11-99</strain>
    </source>
</reference>
<feature type="signal peptide" evidence="1">
    <location>
        <begin position="1"/>
        <end position="19"/>
    </location>
</feature>
<proteinExistence type="predicted"/>
<keyword evidence="3" id="KW-1185">Reference proteome</keyword>
<sequence length="99" mass="10979">MKFYIFSLLVAILAACAYGATPQKQVLVTAETSGIIDHFAQWIEDKEGVVLHKFHLINAILAKAPATLFDEAKDTFTANNWGNIVIEEDQEVHTMDDGN</sequence>
<organism evidence="2 3">
    <name type="scientific">Botryosphaeria dothidea</name>
    <dbReference type="NCBI Taxonomy" id="55169"/>
    <lineage>
        <taxon>Eukaryota</taxon>
        <taxon>Fungi</taxon>
        <taxon>Dikarya</taxon>
        <taxon>Ascomycota</taxon>
        <taxon>Pezizomycotina</taxon>
        <taxon>Dothideomycetes</taxon>
        <taxon>Dothideomycetes incertae sedis</taxon>
        <taxon>Botryosphaeriales</taxon>
        <taxon>Botryosphaeriaceae</taxon>
        <taxon>Botryosphaeria</taxon>
    </lineage>
</organism>
<accession>A0A8H4J7N4</accession>
<dbReference type="EMBL" id="WWBZ02000001">
    <property type="protein sequence ID" value="KAF4313267.1"/>
    <property type="molecule type" value="Genomic_DNA"/>
</dbReference>
<evidence type="ECO:0000313" key="3">
    <source>
        <dbReference type="Proteomes" id="UP000572817"/>
    </source>
</evidence>
<dbReference type="AlphaFoldDB" id="A0A8H4J7N4"/>
<dbReference type="InterPro" id="IPR037045">
    <property type="entry name" value="S8pro/Inhibitor_I9_sf"/>
</dbReference>
<evidence type="ECO:0000313" key="2">
    <source>
        <dbReference type="EMBL" id="KAF4313267.1"/>
    </source>
</evidence>
<dbReference type="Proteomes" id="UP000572817">
    <property type="component" value="Unassembled WGS sequence"/>
</dbReference>
<comment type="caution">
    <text evidence="2">The sequence shown here is derived from an EMBL/GenBank/DDBJ whole genome shotgun (WGS) entry which is preliminary data.</text>
</comment>
<dbReference type="Gene3D" id="3.30.70.80">
    <property type="entry name" value="Peptidase S8 propeptide/proteinase inhibitor I9"/>
    <property type="match status" value="1"/>
</dbReference>
<keyword evidence="1" id="KW-0732">Signal</keyword>
<protein>
    <submittedName>
        <fullName evidence="2">Uncharacterized protein</fullName>
    </submittedName>
</protein>
<gene>
    <name evidence="2" type="ORF">GTA08_BOTSDO00054</name>
</gene>
<dbReference type="PROSITE" id="PS51257">
    <property type="entry name" value="PROKAR_LIPOPROTEIN"/>
    <property type="match status" value="1"/>
</dbReference>
<feature type="chain" id="PRO_5034484949" evidence="1">
    <location>
        <begin position="20"/>
        <end position="99"/>
    </location>
</feature>